<protein>
    <submittedName>
        <fullName evidence="6">Transcriptional regulator</fullName>
    </submittedName>
</protein>
<accession>A0A2W1LJ30</accession>
<dbReference type="RefSeq" id="WP_111147463.1">
    <property type="nucleotide sequence ID" value="NZ_QKRB01000046.1"/>
</dbReference>
<dbReference type="GO" id="GO:0046686">
    <property type="term" value="P:response to cadmium ion"/>
    <property type="evidence" value="ECO:0007669"/>
    <property type="project" value="UniProtKB-KW"/>
</dbReference>
<dbReference type="AlphaFoldDB" id="A0A2W1LJ30"/>
<dbReference type="InterPro" id="IPR001845">
    <property type="entry name" value="HTH_ArsR_DNA-bd_dom"/>
</dbReference>
<evidence type="ECO:0000256" key="2">
    <source>
        <dbReference type="ARBA" id="ARBA00023125"/>
    </source>
</evidence>
<dbReference type="NCBIfam" id="NF033788">
    <property type="entry name" value="HTH_metalloreg"/>
    <property type="match status" value="1"/>
</dbReference>
<dbReference type="PANTHER" id="PTHR43132">
    <property type="entry name" value="ARSENICAL RESISTANCE OPERON REPRESSOR ARSR-RELATED"/>
    <property type="match status" value="1"/>
</dbReference>
<dbReference type="InterPro" id="IPR011991">
    <property type="entry name" value="ArsR-like_HTH"/>
</dbReference>
<dbReference type="InterPro" id="IPR036390">
    <property type="entry name" value="WH_DNA-bd_sf"/>
</dbReference>
<dbReference type="OrthoDB" id="9794330at2"/>
<sequence length="129" mass="14537">MVTTKQSSRHGELCEIECFDEVKVQRVQQNLSEQQLTVPVRMFKALADETRMKIAYALTIEDEMCVCDVAHVIGSSTATASHHLRLLRDKGLAKSRKDGKLVFYSLDDEHVRELVRNAVAHGMEGELHG</sequence>
<dbReference type="PANTHER" id="PTHR43132:SF6">
    <property type="entry name" value="HTH-TYPE TRANSCRIPTIONAL REPRESSOR CZRA"/>
    <property type="match status" value="1"/>
</dbReference>
<evidence type="ECO:0000313" key="7">
    <source>
        <dbReference type="Proteomes" id="UP000249522"/>
    </source>
</evidence>
<keyword evidence="2" id="KW-0238">DNA-binding</keyword>
<dbReference type="GO" id="GO:0003700">
    <property type="term" value="F:DNA-binding transcription factor activity"/>
    <property type="evidence" value="ECO:0007669"/>
    <property type="project" value="InterPro"/>
</dbReference>
<comment type="caution">
    <text evidence="6">The sequence shown here is derived from an EMBL/GenBank/DDBJ whole genome shotgun (WGS) entry which is preliminary data.</text>
</comment>
<dbReference type="Gene3D" id="1.10.10.10">
    <property type="entry name" value="Winged helix-like DNA-binding domain superfamily/Winged helix DNA-binding domain"/>
    <property type="match status" value="1"/>
</dbReference>
<keyword evidence="1" id="KW-0805">Transcription regulation</keyword>
<feature type="domain" description="HTH arsR-type" evidence="5">
    <location>
        <begin position="31"/>
        <end position="126"/>
    </location>
</feature>
<dbReference type="InterPro" id="IPR051011">
    <property type="entry name" value="Metal_resp_trans_reg"/>
</dbReference>
<gene>
    <name evidence="6" type="ORF">DNH61_14820</name>
</gene>
<dbReference type="InterPro" id="IPR036388">
    <property type="entry name" value="WH-like_DNA-bd_sf"/>
</dbReference>
<evidence type="ECO:0000256" key="3">
    <source>
        <dbReference type="ARBA" id="ARBA00023163"/>
    </source>
</evidence>
<evidence type="ECO:0000313" key="6">
    <source>
        <dbReference type="EMBL" id="PZD94915.1"/>
    </source>
</evidence>
<dbReference type="PROSITE" id="PS50987">
    <property type="entry name" value="HTH_ARSR_2"/>
    <property type="match status" value="1"/>
</dbReference>
<evidence type="ECO:0000259" key="5">
    <source>
        <dbReference type="PROSITE" id="PS50987"/>
    </source>
</evidence>
<dbReference type="InterPro" id="IPR018334">
    <property type="entry name" value="ArsR_HTH"/>
</dbReference>
<keyword evidence="7" id="KW-1185">Reference proteome</keyword>
<keyword evidence="3" id="KW-0804">Transcription</keyword>
<name>A0A2W1LJ30_9BACL</name>
<dbReference type="GO" id="GO:0003677">
    <property type="term" value="F:DNA binding"/>
    <property type="evidence" value="ECO:0007669"/>
    <property type="project" value="UniProtKB-KW"/>
</dbReference>
<dbReference type="EMBL" id="QKRB01000046">
    <property type="protein sequence ID" value="PZD94915.1"/>
    <property type="molecule type" value="Genomic_DNA"/>
</dbReference>
<dbReference type="Pfam" id="PF01022">
    <property type="entry name" value="HTH_5"/>
    <property type="match status" value="1"/>
</dbReference>
<dbReference type="SUPFAM" id="SSF46785">
    <property type="entry name" value="Winged helix' DNA-binding domain"/>
    <property type="match status" value="1"/>
</dbReference>
<dbReference type="CDD" id="cd00090">
    <property type="entry name" value="HTH_ARSR"/>
    <property type="match status" value="1"/>
</dbReference>
<dbReference type="SMART" id="SM00418">
    <property type="entry name" value="HTH_ARSR"/>
    <property type="match status" value="1"/>
</dbReference>
<evidence type="ECO:0000256" key="1">
    <source>
        <dbReference type="ARBA" id="ARBA00023015"/>
    </source>
</evidence>
<dbReference type="PROSITE" id="PS00846">
    <property type="entry name" value="HTH_ARSR_1"/>
    <property type="match status" value="1"/>
</dbReference>
<organism evidence="6 7">
    <name type="scientific">Paenibacillus sambharensis</name>
    <dbReference type="NCBI Taxonomy" id="1803190"/>
    <lineage>
        <taxon>Bacteria</taxon>
        <taxon>Bacillati</taxon>
        <taxon>Bacillota</taxon>
        <taxon>Bacilli</taxon>
        <taxon>Bacillales</taxon>
        <taxon>Paenibacillaceae</taxon>
        <taxon>Paenibacillus</taxon>
    </lineage>
</organism>
<proteinExistence type="predicted"/>
<evidence type="ECO:0000256" key="4">
    <source>
        <dbReference type="ARBA" id="ARBA00043263"/>
    </source>
</evidence>
<reference evidence="6 7" key="1">
    <citation type="submission" date="2018-06" db="EMBL/GenBank/DDBJ databases">
        <title>Paenibacillus imtechensis sp. nov.</title>
        <authorList>
            <person name="Pinnaka A.K."/>
            <person name="Singh H."/>
            <person name="Kaur M."/>
        </authorList>
    </citation>
    <scope>NUCLEOTIDE SEQUENCE [LARGE SCALE GENOMIC DNA]</scope>
    <source>
        <strain evidence="6 7">SMB1</strain>
    </source>
</reference>
<keyword evidence="4" id="KW-0105">Cadmium resistance</keyword>
<dbReference type="Proteomes" id="UP000249522">
    <property type="component" value="Unassembled WGS sequence"/>
</dbReference>
<dbReference type="PRINTS" id="PR00778">
    <property type="entry name" value="HTHARSR"/>
</dbReference>